<dbReference type="PANTHER" id="PTHR43289:SF6">
    <property type="entry name" value="SERINE_THREONINE-PROTEIN KINASE NEKL-3"/>
    <property type="match status" value="1"/>
</dbReference>
<dbReference type="PROSITE" id="PS00108">
    <property type="entry name" value="PROTEIN_KINASE_ST"/>
    <property type="match status" value="1"/>
</dbReference>
<keyword evidence="10" id="KW-1185">Reference proteome</keyword>
<keyword evidence="7" id="KW-0812">Transmembrane</keyword>
<dbReference type="AlphaFoldDB" id="A0A176S5K0"/>
<evidence type="ECO:0000256" key="3">
    <source>
        <dbReference type="ARBA" id="ARBA00022777"/>
    </source>
</evidence>
<keyword evidence="9" id="KW-0723">Serine/threonine-protein kinase</keyword>
<dbReference type="Gene3D" id="3.30.200.20">
    <property type="entry name" value="Phosphorylase Kinase, domain 1"/>
    <property type="match status" value="1"/>
</dbReference>
<dbReference type="InterPro" id="IPR017441">
    <property type="entry name" value="Protein_kinase_ATP_BS"/>
</dbReference>
<evidence type="ECO:0000256" key="1">
    <source>
        <dbReference type="ARBA" id="ARBA00022679"/>
    </source>
</evidence>
<evidence type="ECO:0000256" key="5">
    <source>
        <dbReference type="PROSITE-ProRule" id="PRU10141"/>
    </source>
</evidence>
<feature type="compositionally biased region" description="Low complexity" evidence="6">
    <location>
        <begin position="357"/>
        <end position="376"/>
    </location>
</feature>
<dbReference type="SUPFAM" id="SSF56112">
    <property type="entry name" value="Protein kinase-like (PK-like)"/>
    <property type="match status" value="1"/>
</dbReference>
<accession>A0A176S5K0</accession>
<dbReference type="GO" id="GO:0005524">
    <property type="term" value="F:ATP binding"/>
    <property type="evidence" value="ECO:0007669"/>
    <property type="project" value="UniProtKB-UniRule"/>
</dbReference>
<keyword evidence="3 9" id="KW-0418">Kinase</keyword>
<evidence type="ECO:0000259" key="8">
    <source>
        <dbReference type="PROSITE" id="PS50011"/>
    </source>
</evidence>
<dbReference type="GO" id="GO:0004674">
    <property type="term" value="F:protein serine/threonine kinase activity"/>
    <property type="evidence" value="ECO:0007669"/>
    <property type="project" value="UniProtKB-KW"/>
</dbReference>
<comment type="caution">
    <text evidence="9">The sequence shown here is derived from an EMBL/GenBank/DDBJ whole genome shotgun (WGS) entry which is preliminary data.</text>
</comment>
<evidence type="ECO:0000256" key="2">
    <source>
        <dbReference type="ARBA" id="ARBA00022741"/>
    </source>
</evidence>
<evidence type="ECO:0000256" key="4">
    <source>
        <dbReference type="ARBA" id="ARBA00022840"/>
    </source>
</evidence>
<feature type="binding site" evidence="5">
    <location>
        <position position="77"/>
    </location>
    <ligand>
        <name>ATP</name>
        <dbReference type="ChEBI" id="CHEBI:30616"/>
    </ligand>
</feature>
<feature type="compositionally biased region" description="Polar residues" evidence="6">
    <location>
        <begin position="7"/>
        <end position="20"/>
    </location>
</feature>
<feature type="region of interest" description="Disordered" evidence="6">
    <location>
        <begin position="1"/>
        <end position="20"/>
    </location>
</feature>
<evidence type="ECO:0000256" key="6">
    <source>
        <dbReference type="SAM" id="MobiDB-lite"/>
    </source>
</evidence>
<dbReference type="InterPro" id="IPR008271">
    <property type="entry name" value="Ser/Thr_kinase_AS"/>
</dbReference>
<keyword evidence="1 9" id="KW-0808">Transferase</keyword>
<reference evidence="9 10" key="1">
    <citation type="submission" date="2016-05" db="EMBL/GenBank/DDBJ databases">
        <title>Single-cell genome of chain-forming Candidatus Thiomargarita nelsonii and comparison to other large sulfur-oxidizing bacteria.</title>
        <authorList>
            <person name="Winkel M."/>
            <person name="Salman V."/>
            <person name="Woyke T."/>
            <person name="Schulz-Vogt H."/>
            <person name="Richter M."/>
            <person name="Flood B."/>
            <person name="Bailey J."/>
            <person name="Amann R."/>
            <person name="Mussmann M."/>
        </authorList>
    </citation>
    <scope>NUCLEOTIDE SEQUENCE [LARGE SCALE GENOMIC DNA]</scope>
    <source>
        <strain evidence="9 10">THI036</strain>
    </source>
</reference>
<dbReference type="PANTHER" id="PTHR43289">
    <property type="entry name" value="MITOGEN-ACTIVATED PROTEIN KINASE KINASE KINASE 20-RELATED"/>
    <property type="match status" value="1"/>
</dbReference>
<organism evidence="9 10">
    <name type="scientific">Candidatus Thiomargarita nelsonii</name>
    <dbReference type="NCBI Taxonomy" id="1003181"/>
    <lineage>
        <taxon>Bacteria</taxon>
        <taxon>Pseudomonadati</taxon>
        <taxon>Pseudomonadota</taxon>
        <taxon>Gammaproteobacteria</taxon>
        <taxon>Thiotrichales</taxon>
        <taxon>Thiotrichaceae</taxon>
        <taxon>Thiomargarita</taxon>
    </lineage>
</organism>
<evidence type="ECO:0000313" key="10">
    <source>
        <dbReference type="Proteomes" id="UP000076962"/>
    </source>
</evidence>
<sequence>MEHLKSEQSVSSSLHQTSWSRPSQWGEEDIKLEPGVIIREKYRLEEELGTGSMGLVWKASDLIEEQGDARDSHVAIKFLSQDFKQHPDALKALVREFNRYKRLSHANIVKAHGLDHVGSSFFMVMELLKGVPLDEFIKIHPNGLSISEAEPIIKNMGHALAYAHQEGIAHLDFKPANVFYDPEAKTAKVIDFGIARPLEQSERAETRYDPGALRAFTYAYASCEMLLGLEPDPRDDIYGLACVTYELLSGKHPFNRQKAITAKYEKLSPKPIRDLNRQQNQALLRALAFQRDDRIATVDEFLAELFPEKKKSAFLVPLMLLFAIVAGFAAWEQFKPSIDKHFAEQERQRLVEEKARQQAQAARQAEAARQQAQAAR</sequence>
<dbReference type="InterPro" id="IPR011009">
    <property type="entry name" value="Kinase-like_dom_sf"/>
</dbReference>
<dbReference type="InterPro" id="IPR000719">
    <property type="entry name" value="Prot_kinase_dom"/>
</dbReference>
<name>A0A176S5K0_9GAMM</name>
<feature type="non-terminal residue" evidence="9">
    <location>
        <position position="376"/>
    </location>
</feature>
<dbReference type="Proteomes" id="UP000076962">
    <property type="component" value="Unassembled WGS sequence"/>
</dbReference>
<evidence type="ECO:0000256" key="7">
    <source>
        <dbReference type="SAM" id="Phobius"/>
    </source>
</evidence>
<evidence type="ECO:0000313" key="9">
    <source>
        <dbReference type="EMBL" id="OAD23237.1"/>
    </source>
</evidence>
<feature type="domain" description="Protein kinase" evidence="8">
    <location>
        <begin position="42"/>
        <end position="306"/>
    </location>
</feature>
<keyword evidence="4 5" id="KW-0067">ATP-binding</keyword>
<gene>
    <name evidence="9" type="ORF">THIOM_000936</name>
</gene>
<dbReference type="Pfam" id="PF00069">
    <property type="entry name" value="Pkinase"/>
    <property type="match status" value="1"/>
</dbReference>
<dbReference type="EMBL" id="LUTY01000475">
    <property type="protein sequence ID" value="OAD23237.1"/>
    <property type="molecule type" value="Genomic_DNA"/>
</dbReference>
<keyword evidence="7" id="KW-1133">Transmembrane helix</keyword>
<feature type="region of interest" description="Disordered" evidence="6">
    <location>
        <begin position="353"/>
        <end position="376"/>
    </location>
</feature>
<keyword evidence="2 5" id="KW-0547">Nucleotide-binding</keyword>
<dbReference type="PROSITE" id="PS50011">
    <property type="entry name" value="PROTEIN_KINASE_DOM"/>
    <property type="match status" value="1"/>
</dbReference>
<keyword evidence="7" id="KW-0472">Membrane</keyword>
<protein>
    <submittedName>
        <fullName evidence="9">Serine/threonine protein kinase</fullName>
        <ecNumber evidence="9">2.7.-.-</ecNumber>
    </submittedName>
</protein>
<dbReference type="PROSITE" id="PS00107">
    <property type="entry name" value="PROTEIN_KINASE_ATP"/>
    <property type="match status" value="1"/>
</dbReference>
<dbReference type="CDD" id="cd14014">
    <property type="entry name" value="STKc_PknB_like"/>
    <property type="match status" value="1"/>
</dbReference>
<dbReference type="Gene3D" id="1.10.510.10">
    <property type="entry name" value="Transferase(Phosphotransferase) domain 1"/>
    <property type="match status" value="1"/>
</dbReference>
<dbReference type="EC" id="2.7.-.-" evidence="9"/>
<proteinExistence type="predicted"/>
<dbReference type="PATRIC" id="fig|1003181.4.peg.1350"/>
<feature type="transmembrane region" description="Helical" evidence="7">
    <location>
        <begin position="312"/>
        <end position="331"/>
    </location>
</feature>